<dbReference type="Gene3D" id="1.10.10.10">
    <property type="entry name" value="Winged helix-like DNA-binding domain superfamily/Winged helix DNA-binding domain"/>
    <property type="match status" value="1"/>
</dbReference>
<dbReference type="InterPro" id="IPR042099">
    <property type="entry name" value="ANL_N_sf"/>
</dbReference>
<feature type="domain" description="AMP-dependent synthetase/ligase" evidence="3">
    <location>
        <begin position="38"/>
        <end position="109"/>
    </location>
</feature>
<reference evidence="6 7" key="1">
    <citation type="submission" date="2020-02" db="EMBL/GenBank/DDBJ databases">
        <title>Whole Genome Shotgun Sequence of Streptomyces sp. strain CWH03.</title>
        <authorList>
            <person name="Dohra H."/>
            <person name="Kodani S."/>
            <person name="Yamamura H."/>
        </authorList>
    </citation>
    <scope>NUCLEOTIDE SEQUENCE [LARGE SCALE GENOMIC DNA]</scope>
    <source>
        <strain evidence="6 7">CWH03</strain>
    </source>
</reference>
<dbReference type="GO" id="GO:0006631">
    <property type="term" value="P:fatty acid metabolic process"/>
    <property type="evidence" value="ECO:0007669"/>
    <property type="project" value="TreeGrafter"/>
</dbReference>
<dbReference type="GO" id="GO:0031956">
    <property type="term" value="F:medium-chain fatty acid-CoA ligase activity"/>
    <property type="evidence" value="ECO:0007669"/>
    <property type="project" value="TreeGrafter"/>
</dbReference>
<dbReference type="Gene3D" id="3.30.300.30">
    <property type="match status" value="1"/>
</dbReference>
<dbReference type="PANTHER" id="PTHR43201:SF8">
    <property type="entry name" value="ACYL-COA SYNTHETASE FAMILY MEMBER 3"/>
    <property type="match status" value="1"/>
</dbReference>
<dbReference type="PANTHER" id="PTHR43201">
    <property type="entry name" value="ACYL-COA SYNTHETASE"/>
    <property type="match status" value="1"/>
</dbReference>
<dbReference type="CDD" id="cd04433">
    <property type="entry name" value="AFD_class_I"/>
    <property type="match status" value="1"/>
</dbReference>
<comment type="caution">
    <text evidence="6">The sequence shown here is derived from an EMBL/GenBank/DDBJ whole genome shotgun (WGS) entry which is preliminary data.</text>
</comment>
<dbReference type="Pfam" id="PF13193">
    <property type="entry name" value="AMP-binding_C"/>
    <property type="match status" value="1"/>
</dbReference>
<dbReference type="Gene3D" id="3.40.50.12780">
    <property type="entry name" value="N-terminal domain of ligase-like"/>
    <property type="match status" value="1"/>
</dbReference>
<dbReference type="Gene3D" id="3.40.50.150">
    <property type="entry name" value="Vaccinia Virus protein VP39"/>
    <property type="match status" value="1"/>
</dbReference>
<evidence type="ECO:0000313" key="7">
    <source>
        <dbReference type="Proteomes" id="UP000484988"/>
    </source>
</evidence>
<organism evidence="6 7">
    <name type="scientific">Streptomyces pacificus</name>
    <dbReference type="NCBI Taxonomy" id="2705029"/>
    <lineage>
        <taxon>Bacteria</taxon>
        <taxon>Bacillati</taxon>
        <taxon>Actinomycetota</taxon>
        <taxon>Actinomycetes</taxon>
        <taxon>Kitasatosporales</taxon>
        <taxon>Streptomycetaceae</taxon>
        <taxon>Streptomyces</taxon>
    </lineage>
</organism>
<evidence type="ECO:0000259" key="4">
    <source>
        <dbReference type="Pfam" id="PF08100"/>
    </source>
</evidence>
<name>A0A6A0AZB6_9ACTN</name>
<evidence type="ECO:0000256" key="2">
    <source>
        <dbReference type="SAM" id="MobiDB-lite"/>
    </source>
</evidence>
<dbReference type="PROSITE" id="PS00455">
    <property type="entry name" value="AMP_BINDING"/>
    <property type="match status" value="1"/>
</dbReference>
<protein>
    <submittedName>
        <fullName evidence="6">Uncharacterized protein</fullName>
    </submittedName>
</protein>
<dbReference type="GO" id="GO:0046983">
    <property type="term" value="F:protein dimerization activity"/>
    <property type="evidence" value="ECO:0007669"/>
    <property type="project" value="InterPro"/>
</dbReference>
<evidence type="ECO:0000256" key="1">
    <source>
        <dbReference type="ARBA" id="ARBA00006432"/>
    </source>
</evidence>
<feature type="domain" description="AMP-dependent synthetase/ligase" evidence="3">
    <location>
        <begin position="126"/>
        <end position="334"/>
    </location>
</feature>
<dbReference type="AlphaFoldDB" id="A0A6A0AZB6"/>
<dbReference type="InterPro" id="IPR000873">
    <property type="entry name" value="AMP-dep_synth/lig_dom"/>
</dbReference>
<sequence>MAEGTERAPDTLADTLLNAVGRLAPDTEILPGSTASGLVAEAHRVADALKAQGAEGEAVALRLPNGPGGVAHFLGLLEAGARPLPVGPDTPDPEVGRLLGLAGGGRVLTPADRPGRPPRLDGTPGIPADDGPGVLLPTSGSTGAPKLVWRPERSWLSEARRYRDGVGLTAEDVLLLPVPLPHAYALGWMCGALLTGAALRPVPPTGLGEAARVLAAGATAIALVPATARLLATRQCLHARRAGPQAAPPAPRLRIAMAGAGPVDGPLDTLFREAYGVGLARNYGSTELGAVLSGPAGLPPLCVGAPLPGVDVRLVDRTTRAQTAEGPGILQIRTEVLPDWHDTGDLAVPEQGCWRILGREGTAVRRGARWVAPLEIESVLRAHDAVQDVRVAARRRCHEGEDGLVAEVVVTDDATGEEELRAHTARQLAPYKVPDTFVLRAALPKTAVGKAAAPVRYRLTPHALRAARAYKASELLFALHDLGALTALAQGADLAEISAGLGCDTRALELLLDTAAALGLVSTAHQTGGPAVPADEIAAFVELEKRLSRDLVSREALAAVARTGVPRRPFEQRPHDAELVRLYQGAMSGPSARARTVLGLRLVRPRPGTRLVEVTAGPGRYLERLLAGDPAAGGHLWQTGRLAGPVSEPVRAAVAAGRITTGPDLPHGDADICVVANSIHDPAGGARLAPLLRTLKPGGGLLVDDVFLPSGTPGTPGTPGGEPGEGAELALDWLTHGGTRWPTLAALTDALAEAGADLVRDLPFEGSPCHLVLAKEAD</sequence>
<dbReference type="Pfam" id="PF08100">
    <property type="entry name" value="Dimerisation"/>
    <property type="match status" value="1"/>
</dbReference>
<dbReference type="InterPro" id="IPR012967">
    <property type="entry name" value="COMT_dimerisation"/>
</dbReference>
<feature type="region of interest" description="Disordered" evidence="2">
    <location>
        <begin position="106"/>
        <end position="143"/>
    </location>
</feature>
<dbReference type="Proteomes" id="UP000484988">
    <property type="component" value="Unassembled WGS sequence"/>
</dbReference>
<dbReference type="InterPro" id="IPR045851">
    <property type="entry name" value="AMP-bd_C_sf"/>
</dbReference>
<keyword evidence="7" id="KW-1185">Reference proteome</keyword>
<evidence type="ECO:0000259" key="3">
    <source>
        <dbReference type="Pfam" id="PF00501"/>
    </source>
</evidence>
<proteinExistence type="inferred from homology"/>
<comment type="similarity">
    <text evidence="1">Belongs to the ATP-dependent AMP-binding enzyme family.</text>
</comment>
<dbReference type="SUPFAM" id="SSF53335">
    <property type="entry name" value="S-adenosyl-L-methionine-dependent methyltransferases"/>
    <property type="match status" value="1"/>
</dbReference>
<dbReference type="InterPro" id="IPR020845">
    <property type="entry name" value="AMP-binding_CS"/>
</dbReference>
<gene>
    <name evidence="6" type="ORF">SCWH03_44840</name>
</gene>
<evidence type="ECO:0000259" key="5">
    <source>
        <dbReference type="Pfam" id="PF13193"/>
    </source>
</evidence>
<evidence type="ECO:0000313" key="6">
    <source>
        <dbReference type="EMBL" id="GFH38242.1"/>
    </source>
</evidence>
<feature type="domain" description="O-methyltransferase dimerisation" evidence="4">
    <location>
        <begin position="467"/>
        <end position="528"/>
    </location>
</feature>
<feature type="domain" description="AMP-binding enzyme C-terminal" evidence="5">
    <location>
        <begin position="375"/>
        <end position="450"/>
    </location>
</feature>
<dbReference type="InterPro" id="IPR036388">
    <property type="entry name" value="WH-like_DNA-bd_sf"/>
</dbReference>
<dbReference type="Pfam" id="PF00501">
    <property type="entry name" value="AMP-binding"/>
    <property type="match status" value="2"/>
</dbReference>
<dbReference type="InterPro" id="IPR025110">
    <property type="entry name" value="AMP-bd_C"/>
</dbReference>
<accession>A0A6A0AZB6</accession>
<dbReference type="EMBL" id="BLLG01000015">
    <property type="protein sequence ID" value="GFH38242.1"/>
    <property type="molecule type" value="Genomic_DNA"/>
</dbReference>
<dbReference type="RefSeq" id="WP_173265933.1">
    <property type="nucleotide sequence ID" value="NZ_BLLG01000015.1"/>
</dbReference>
<dbReference type="InterPro" id="IPR029063">
    <property type="entry name" value="SAM-dependent_MTases_sf"/>
</dbReference>
<dbReference type="SUPFAM" id="SSF56801">
    <property type="entry name" value="Acetyl-CoA synthetase-like"/>
    <property type="match status" value="1"/>
</dbReference>